<dbReference type="Proteomes" id="UP001549162">
    <property type="component" value="Unassembled WGS sequence"/>
</dbReference>
<protein>
    <submittedName>
        <fullName evidence="1">Uncharacterized protein</fullName>
    </submittedName>
</protein>
<reference evidence="1 2" key="1">
    <citation type="submission" date="2024-06" db="EMBL/GenBank/DDBJ databases">
        <title>Genomic Encyclopedia of Type Strains, Phase IV (KMG-IV): sequencing the most valuable type-strain genomes for metagenomic binning, comparative biology and taxonomic classification.</title>
        <authorList>
            <person name="Goeker M."/>
        </authorList>
    </citation>
    <scope>NUCLEOTIDE SEQUENCE [LARGE SCALE GENOMIC DNA]</scope>
    <source>
        <strain evidence="1 2">DSM 21460</strain>
    </source>
</reference>
<keyword evidence="2" id="KW-1185">Reference proteome</keyword>
<organism evidence="1 2">
    <name type="scientific">Peptoniphilus olsenii</name>
    <dbReference type="NCBI Taxonomy" id="411570"/>
    <lineage>
        <taxon>Bacteria</taxon>
        <taxon>Bacillati</taxon>
        <taxon>Bacillota</taxon>
        <taxon>Tissierellia</taxon>
        <taxon>Tissierellales</taxon>
        <taxon>Peptoniphilaceae</taxon>
        <taxon>Peptoniphilus</taxon>
    </lineage>
</organism>
<sequence length="46" mass="5455">MKKHISRIILLTLILIPSFILVKESRSVEDRKENKIVTVHDNIKER</sequence>
<proteinExistence type="predicted"/>
<accession>A0ABV2J9Z6</accession>
<dbReference type="EMBL" id="JBEPMA010000006">
    <property type="protein sequence ID" value="MET3617612.1"/>
    <property type="molecule type" value="Genomic_DNA"/>
</dbReference>
<comment type="caution">
    <text evidence="1">The sequence shown here is derived from an EMBL/GenBank/DDBJ whole genome shotgun (WGS) entry which is preliminary data.</text>
</comment>
<evidence type="ECO:0000313" key="1">
    <source>
        <dbReference type="EMBL" id="MET3617612.1"/>
    </source>
</evidence>
<evidence type="ECO:0000313" key="2">
    <source>
        <dbReference type="Proteomes" id="UP001549162"/>
    </source>
</evidence>
<name>A0ABV2J9Z6_9FIRM</name>
<gene>
    <name evidence="1" type="ORF">ABID14_001246</name>
</gene>
<dbReference type="RefSeq" id="WP_354368232.1">
    <property type="nucleotide sequence ID" value="NZ_JBEPMA010000006.1"/>
</dbReference>